<dbReference type="InterPro" id="IPR038135">
    <property type="entry name" value="Methylthiotransferase_N_sf"/>
</dbReference>
<dbReference type="Gene3D" id="3.40.50.12160">
    <property type="entry name" value="Methylthiotransferase, N-terminal domain"/>
    <property type="match status" value="1"/>
</dbReference>
<organism evidence="3 4">
    <name type="scientific">Polarella glacialis</name>
    <name type="common">Dinoflagellate</name>
    <dbReference type="NCBI Taxonomy" id="89957"/>
    <lineage>
        <taxon>Eukaryota</taxon>
        <taxon>Sar</taxon>
        <taxon>Alveolata</taxon>
        <taxon>Dinophyceae</taxon>
        <taxon>Suessiales</taxon>
        <taxon>Suessiaceae</taxon>
        <taxon>Polarella</taxon>
    </lineage>
</organism>
<reference evidence="3" key="1">
    <citation type="submission" date="2021-02" db="EMBL/GenBank/DDBJ databases">
        <authorList>
            <person name="Dougan E. K."/>
            <person name="Rhodes N."/>
            <person name="Thang M."/>
            <person name="Chan C."/>
        </authorList>
    </citation>
    <scope>NUCLEOTIDE SEQUENCE</scope>
</reference>
<evidence type="ECO:0000313" key="3">
    <source>
        <dbReference type="EMBL" id="CAE8743087.1"/>
    </source>
</evidence>
<dbReference type="GO" id="GO:0035598">
    <property type="term" value="F:tRNA (N(6)-L-threonylcarbamoyladenosine(37)-C(2))-methylthiotransferase activity"/>
    <property type="evidence" value="ECO:0007669"/>
    <property type="project" value="TreeGrafter"/>
</dbReference>
<accession>A0A813M7R8</accession>
<name>A0A813M7R8_POLGL</name>
<dbReference type="EMBL" id="CAJNNW010037588">
    <property type="protein sequence ID" value="CAE8743087.1"/>
    <property type="molecule type" value="Genomic_DNA"/>
</dbReference>
<feature type="domain" description="MTTase N-terminal" evidence="2">
    <location>
        <begin position="127"/>
        <end position="236"/>
    </location>
</feature>
<evidence type="ECO:0000256" key="1">
    <source>
        <dbReference type="ARBA" id="ARBA00022679"/>
    </source>
</evidence>
<dbReference type="GO" id="GO:0046872">
    <property type="term" value="F:metal ion binding"/>
    <property type="evidence" value="ECO:0007669"/>
    <property type="project" value="UniProtKB-KW"/>
</dbReference>
<dbReference type="Proteomes" id="UP000626109">
    <property type="component" value="Unassembled WGS sequence"/>
</dbReference>
<proteinExistence type="predicted"/>
<evidence type="ECO:0000313" key="4">
    <source>
        <dbReference type="Proteomes" id="UP000626109"/>
    </source>
</evidence>
<dbReference type="PANTHER" id="PTHR11918:SF45">
    <property type="entry name" value="THREONYLCARBAMOYLADENOSINE TRNA METHYLTHIOTRANSFERASE"/>
    <property type="match status" value="1"/>
</dbReference>
<sequence length="285" mass="30408">MGATQALVTVIGWSSQMTCERARLVAAAPLGSQARANRHKSCSYVGGPASDAGHWTQVWPAAEEAAAAAQLLHTSPAGSARHVFRVPRSGYRKASSPFHSSIFCLCSHELWVLGIQAVLDRVALHMQKIFVKTYGCAHNNSDSEFMMGLLKDYGYTLVERLEDADACVVNSCTVKGPSQDSATNLVNAAKNGGKPVVLAGCVPSADAALVKSMEGVSMLGVTQLDRVVEIMEEALKGHSVSLLAHRKSLPSLDLPKVRKNKHVEIIPISGGCLGNCSYCKTKHAR</sequence>
<dbReference type="Pfam" id="PF00919">
    <property type="entry name" value="UPF0004"/>
    <property type="match status" value="1"/>
</dbReference>
<protein>
    <recommendedName>
        <fullName evidence="2">MTTase N-terminal domain-containing protein</fullName>
    </recommendedName>
</protein>
<evidence type="ECO:0000259" key="2">
    <source>
        <dbReference type="PROSITE" id="PS51449"/>
    </source>
</evidence>
<dbReference type="GO" id="GO:0005783">
    <property type="term" value="C:endoplasmic reticulum"/>
    <property type="evidence" value="ECO:0007669"/>
    <property type="project" value="TreeGrafter"/>
</dbReference>
<comment type="caution">
    <text evidence="3">The sequence shown here is derived from an EMBL/GenBank/DDBJ whole genome shotgun (WGS) entry which is preliminary data.</text>
</comment>
<feature type="non-terminal residue" evidence="3">
    <location>
        <position position="1"/>
    </location>
</feature>
<dbReference type="PROSITE" id="PS51449">
    <property type="entry name" value="MTTASE_N"/>
    <property type="match status" value="1"/>
</dbReference>
<dbReference type="AlphaFoldDB" id="A0A813M7R8"/>
<dbReference type="GO" id="GO:0051539">
    <property type="term" value="F:4 iron, 4 sulfur cluster binding"/>
    <property type="evidence" value="ECO:0007669"/>
    <property type="project" value="UniProtKB-KW"/>
</dbReference>
<gene>
    <name evidence="3" type="ORF">PGLA2088_LOCUS51239</name>
</gene>
<dbReference type="InterPro" id="IPR013848">
    <property type="entry name" value="Methylthiotransferase_N"/>
</dbReference>
<keyword evidence="1" id="KW-0808">Transferase</keyword>
<dbReference type="PANTHER" id="PTHR11918">
    <property type="entry name" value="RADICAL SAM PROTEINS"/>
    <property type="match status" value="1"/>
</dbReference>